<accession>A0ABD0NPL6</accession>
<keyword evidence="1" id="KW-1133">Transmembrane helix</keyword>
<keyword evidence="1" id="KW-0812">Transmembrane</keyword>
<protein>
    <submittedName>
        <fullName evidence="2">Uncharacterized protein</fullName>
    </submittedName>
</protein>
<keyword evidence="1" id="KW-0472">Membrane</keyword>
<evidence type="ECO:0000313" key="2">
    <source>
        <dbReference type="EMBL" id="KAL0162273.1"/>
    </source>
</evidence>
<evidence type="ECO:0000313" key="3">
    <source>
        <dbReference type="Proteomes" id="UP001529510"/>
    </source>
</evidence>
<feature type="non-terminal residue" evidence="2">
    <location>
        <position position="82"/>
    </location>
</feature>
<organism evidence="2 3">
    <name type="scientific">Cirrhinus mrigala</name>
    <name type="common">Mrigala</name>
    <dbReference type="NCBI Taxonomy" id="683832"/>
    <lineage>
        <taxon>Eukaryota</taxon>
        <taxon>Metazoa</taxon>
        <taxon>Chordata</taxon>
        <taxon>Craniata</taxon>
        <taxon>Vertebrata</taxon>
        <taxon>Euteleostomi</taxon>
        <taxon>Actinopterygii</taxon>
        <taxon>Neopterygii</taxon>
        <taxon>Teleostei</taxon>
        <taxon>Ostariophysi</taxon>
        <taxon>Cypriniformes</taxon>
        <taxon>Cyprinidae</taxon>
        <taxon>Labeoninae</taxon>
        <taxon>Labeonini</taxon>
        <taxon>Cirrhinus</taxon>
    </lineage>
</organism>
<feature type="transmembrane region" description="Helical" evidence="1">
    <location>
        <begin position="26"/>
        <end position="45"/>
    </location>
</feature>
<dbReference type="Proteomes" id="UP001529510">
    <property type="component" value="Unassembled WGS sequence"/>
</dbReference>
<reference evidence="2 3" key="1">
    <citation type="submission" date="2024-05" db="EMBL/GenBank/DDBJ databases">
        <title>Genome sequencing and assembly of Indian major carp, Cirrhinus mrigala (Hamilton, 1822).</title>
        <authorList>
            <person name="Mohindra V."/>
            <person name="Chowdhury L.M."/>
            <person name="Lal K."/>
            <person name="Jena J.K."/>
        </authorList>
    </citation>
    <scope>NUCLEOTIDE SEQUENCE [LARGE SCALE GENOMIC DNA]</scope>
    <source>
        <strain evidence="2">CM1030</strain>
        <tissue evidence="2">Blood</tissue>
    </source>
</reference>
<dbReference type="AlphaFoldDB" id="A0ABD0NPL6"/>
<gene>
    <name evidence="2" type="ORF">M9458_041669</name>
</gene>
<name>A0ABD0NPL6_CIRMR</name>
<sequence length="82" mass="9088">SASCISCSLWHSKGSTFVFRRSHSTVVFRIPASCCFALALWILMVTQAPRLLGSVWNSLPNKIDELAALVKSVKIYREGSLM</sequence>
<comment type="caution">
    <text evidence="2">The sequence shown here is derived from an EMBL/GenBank/DDBJ whole genome shotgun (WGS) entry which is preliminary data.</text>
</comment>
<feature type="non-terminal residue" evidence="2">
    <location>
        <position position="1"/>
    </location>
</feature>
<evidence type="ECO:0000256" key="1">
    <source>
        <dbReference type="SAM" id="Phobius"/>
    </source>
</evidence>
<keyword evidence="3" id="KW-1185">Reference proteome</keyword>
<proteinExistence type="predicted"/>
<dbReference type="EMBL" id="JAMKFB020000021">
    <property type="protein sequence ID" value="KAL0162273.1"/>
    <property type="molecule type" value="Genomic_DNA"/>
</dbReference>